<evidence type="ECO:0000256" key="2">
    <source>
        <dbReference type="ARBA" id="ARBA00022679"/>
    </source>
</evidence>
<dbReference type="InterPro" id="IPR011004">
    <property type="entry name" value="Trimer_LpxA-like_sf"/>
</dbReference>
<dbReference type="Pfam" id="PF00132">
    <property type="entry name" value="Hexapep"/>
    <property type="match status" value="1"/>
</dbReference>
<dbReference type="eggNOG" id="COG0110">
    <property type="taxonomic scope" value="Bacteria"/>
</dbReference>
<dbReference type="InterPro" id="IPR051159">
    <property type="entry name" value="Hexapeptide_acetyltransf"/>
</dbReference>
<dbReference type="PATRIC" id="fig|768706.3.peg.3156"/>
<gene>
    <name evidence="4" type="ordered locus">Desor_3134</name>
</gene>
<sequence>MDLNEYLEHLNRGETVIGGSKIHLFMHRMSQEALEITAELNGSYHTPEEIRSLMSRLTGKPVDETFAMFPPFSTDCGKNITIGKNVFINSGCRFQDQAGIIIGDGALIGHNVVLATLNHGFAPEKRDDLHPAPIVIGKNVWIGANATILPGVMIGDGAIIAAGAVVTRDVPENTVVGGVPATVIKNIKQDEKP</sequence>
<dbReference type="EMBL" id="CP003108">
    <property type="protein sequence ID" value="AET68646.1"/>
    <property type="molecule type" value="Genomic_DNA"/>
</dbReference>
<dbReference type="InterPro" id="IPR018357">
    <property type="entry name" value="Hexapep_transf_CS"/>
</dbReference>
<dbReference type="InterPro" id="IPR001451">
    <property type="entry name" value="Hexapep"/>
</dbReference>
<evidence type="ECO:0000256" key="1">
    <source>
        <dbReference type="ARBA" id="ARBA00007274"/>
    </source>
</evidence>
<organism evidence="4 5">
    <name type="scientific">Desulfosporosinus orientis (strain ATCC 19365 / DSM 765 / NCIMB 8382 / VKM B-1628 / Singapore I)</name>
    <name type="common">Desulfotomaculum orientis</name>
    <dbReference type="NCBI Taxonomy" id="768706"/>
    <lineage>
        <taxon>Bacteria</taxon>
        <taxon>Bacillati</taxon>
        <taxon>Bacillota</taxon>
        <taxon>Clostridia</taxon>
        <taxon>Eubacteriales</taxon>
        <taxon>Desulfitobacteriaceae</taxon>
        <taxon>Desulfosporosinus</taxon>
    </lineage>
</organism>
<dbReference type="PANTHER" id="PTHR23416">
    <property type="entry name" value="SIALIC ACID SYNTHASE-RELATED"/>
    <property type="match status" value="1"/>
</dbReference>
<dbReference type="RefSeq" id="WP_014185454.1">
    <property type="nucleotide sequence ID" value="NC_016584.1"/>
</dbReference>
<keyword evidence="3" id="KW-0677">Repeat</keyword>
<reference evidence="5" key="1">
    <citation type="submission" date="2011-11" db="EMBL/GenBank/DDBJ databases">
        <title>Complete sequence of Desulfosporosinus orientis DSM 765.</title>
        <authorList>
            <person name="Lucas S."/>
            <person name="Han J."/>
            <person name="Lapidus A."/>
            <person name="Cheng J.-F."/>
            <person name="Goodwin L."/>
            <person name="Pitluck S."/>
            <person name="Peters L."/>
            <person name="Ovchinnikova G."/>
            <person name="Teshima H."/>
            <person name="Detter J.C."/>
            <person name="Han C."/>
            <person name="Tapia R."/>
            <person name="Land M."/>
            <person name="Hauser L."/>
            <person name="Kyrpides N."/>
            <person name="Ivanova N."/>
            <person name="Pagani I."/>
            <person name="Pester M."/>
            <person name="Spring S."/>
            <person name="Ollivier B."/>
            <person name="Rattei T."/>
            <person name="Klenk H.-P."/>
            <person name="Wagner M."/>
            <person name="Loy A."/>
            <person name="Woyke T."/>
        </authorList>
    </citation>
    <scope>NUCLEOTIDE SEQUENCE [LARGE SCALE GENOMIC DNA]</scope>
    <source>
        <strain evidence="5">ATCC 19365 / DSM 765 / NCIMB 8382 / VKM B-1628</strain>
    </source>
</reference>
<dbReference type="KEGG" id="dor:Desor_3134"/>
<evidence type="ECO:0000313" key="4">
    <source>
        <dbReference type="EMBL" id="AET68646.1"/>
    </source>
</evidence>
<dbReference type="GO" id="GO:0008374">
    <property type="term" value="F:O-acyltransferase activity"/>
    <property type="evidence" value="ECO:0007669"/>
    <property type="project" value="TreeGrafter"/>
</dbReference>
<dbReference type="AlphaFoldDB" id="G7W6K8"/>
<proteinExistence type="inferred from homology"/>
<protein>
    <submittedName>
        <fullName evidence="4">Acetyltransferase (Isoleucine patch superfamily)</fullName>
    </submittedName>
</protein>
<dbReference type="OrthoDB" id="9801697at2"/>
<dbReference type="PROSITE" id="PS00101">
    <property type="entry name" value="HEXAPEP_TRANSFERASES"/>
    <property type="match status" value="1"/>
</dbReference>
<keyword evidence="5" id="KW-1185">Reference proteome</keyword>
<dbReference type="HOGENOM" id="CLU_051638_3_4_9"/>
<dbReference type="SUPFAM" id="SSF51161">
    <property type="entry name" value="Trimeric LpxA-like enzymes"/>
    <property type="match status" value="1"/>
</dbReference>
<evidence type="ECO:0000313" key="5">
    <source>
        <dbReference type="Proteomes" id="UP000006346"/>
    </source>
</evidence>
<dbReference type="Pfam" id="PF14602">
    <property type="entry name" value="Hexapep_2"/>
    <property type="match status" value="1"/>
</dbReference>
<accession>G7W6K8</accession>
<dbReference type="Gene3D" id="2.160.10.10">
    <property type="entry name" value="Hexapeptide repeat proteins"/>
    <property type="match status" value="1"/>
</dbReference>
<keyword evidence="2 4" id="KW-0808">Transferase</keyword>
<evidence type="ECO:0000256" key="3">
    <source>
        <dbReference type="ARBA" id="ARBA00022737"/>
    </source>
</evidence>
<dbReference type="PANTHER" id="PTHR23416:SF23">
    <property type="entry name" value="ACETYLTRANSFERASE C18B11.09C-RELATED"/>
    <property type="match status" value="1"/>
</dbReference>
<comment type="similarity">
    <text evidence="1">Belongs to the transferase hexapeptide repeat family.</text>
</comment>
<dbReference type="Proteomes" id="UP000006346">
    <property type="component" value="Chromosome"/>
</dbReference>
<reference evidence="4 5" key="2">
    <citation type="journal article" date="2012" name="J. Bacteriol.">
        <title>Complete genome sequences of Desulfosporosinus orientis DSM765T, Desulfosporosinus youngiae DSM17734T, Desulfosporosinus meridiei DSM13257T, and Desulfosporosinus acidiphilus DSM22704T.</title>
        <authorList>
            <person name="Pester M."/>
            <person name="Brambilla E."/>
            <person name="Alazard D."/>
            <person name="Rattei T."/>
            <person name="Weinmaier T."/>
            <person name="Han J."/>
            <person name="Lucas S."/>
            <person name="Lapidus A."/>
            <person name="Cheng J.F."/>
            <person name="Goodwin L."/>
            <person name="Pitluck S."/>
            <person name="Peters L."/>
            <person name="Ovchinnikova G."/>
            <person name="Teshima H."/>
            <person name="Detter J.C."/>
            <person name="Han C.S."/>
            <person name="Tapia R."/>
            <person name="Land M.L."/>
            <person name="Hauser L."/>
            <person name="Kyrpides N.C."/>
            <person name="Ivanova N.N."/>
            <person name="Pagani I."/>
            <person name="Huntmann M."/>
            <person name="Wei C.L."/>
            <person name="Davenport K.W."/>
            <person name="Daligault H."/>
            <person name="Chain P.S."/>
            <person name="Chen A."/>
            <person name="Mavromatis K."/>
            <person name="Markowitz V."/>
            <person name="Szeto E."/>
            <person name="Mikhailova N."/>
            <person name="Pati A."/>
            <person name="Wagner M."/>
            <person name="Woyke T."/>
            <person name="Ollivier B."/>
            <person name="Klenk H.P."/>
            <person name="Spring S."/>
            <person name="Loy A."/>
        </authorList>
    </citation>
    <scope>NUCLEOTIDE SEQUENCE [LARGE SCALE GENOMIC DNA]</scope>
    <source>
        <strain evidence="5">ATCC 19365 / DSM 765 / NCIMB 8382 / VKM B-1628</strain>
    </source>
</reference>
<dbReference type="STRING" id="768706.Desor_3134"/>
<name>G7W6K8_DESOD</name>